<evidence type="ECO:0000313" key="9">
    <source>
        <dbReference type="Proteomes" id="UP000714915"/>
    </source>
</evidence>
<dbReference type="PANTHER" id="PTHR43806">
    <property type="entry name" value="PEPTIDASE S8"/>
    <property type="match status" value="1"/>
</dbReference>
<evidence type="ECO:0000256" key="1">
    <source>
        <dbReference type="ARBA" id="ARBA00011073"/>
    </source>
</evidence>
<dbReference type="InterPro" id="IPR022398">
    <property type="entry name" value="Peptidase_S8_His-AS"/>
</dbReference>
<dbReference type="InterPro" id="IPR036852">
    <property type="entry name" value="Peptidase_S8/S53_dom_sf"/>
</dbReference>
<evidence type="ECO:0000313" key="8">
    <source>
        <dbReference type="EMBL" id="MCA9386860.1"/>
    </source>
</evidence>
<dbReference type="Gene3D" id="3.40.50.200">
    <property type="entry name" value="Peptidase S8/S53 domain"/>
    <property type="match status" value="1"/>
</dbReference>
<reference evidence="8" key="1">
    <citation type="submission" date="2020-04" db="EMBL/GenBank/DDBJ databases">
        <authorList>
            <person name="Zhang T."/>
        </authorList>
    </citation>
    <scope>NUCLEOTIDE SEQUENCE</scope>
    <source>
        <strain evidence="8">HKST-UBA09</strain>
    </source>
</reference>
<keyword evidence="3 5" id="KW-0378">Hydrolase</keyword>
<evidence type="ECO:0000256" key="2">
    <source>
        <dbReference type="ARBA" id="ARBA00022670"/>
    </source>
</evidence>
<dbReference type="PROSITE" id="PS51892">
    <property type="entry name" value="SUBTILASE"/>
    <property type="match status" value="1"/>
</dbReference>
<dbReference type="PROSITE" id="PS00137">
    <property type="entry name" value="SUBTILASE_HIS"/>
    <property type="match status" value="1"/>
</dbReference>
<dbReference type="AlphaFoldDB" id="A0A955RLM7"/>
<evidence type="ECO:0000256" key="5">
    <source>
        <dbReference type="PROSITE-ProRule" id="PRU01240"/>
    </source>
</evidence>
<feature type="active site" description="Charge relay system" evidence="5">
    <location>
        <position position="258"/>
    </location>
</feature>
<feature type="active site" description="Charge relay system" evidence="5">
    <location>
        <position position="435"/>
    </location>
</feature>
<dbReference type="InterPro" id="IPR023828">
    <property type="entry name" value="Peptidase_S8_Ser-AS"/>
</dbReference>
<feature type="domain" description="DUF5648" evidence="7">
    <location>
        <begin position="505"/>
        <end position="649"/>
    </location>
</feature>
<name>A0A955RLM7_9BACT</name>
<dbReference type="InterPro" id="IPR000209">
    <property type="entry name" value="Peptidase_S8/S53_dom"/>
</dbReference>
<dbReference type="GO" id="GO:0006508">
    <property type="term" value="P:proteolysis"/>
    <property type="evidence" value="ECO:0007669"/>
    <property type="project" value="UniProtKB-KW"/>
</dbReference>
<feature type="domain" description="Peptidase S8/S53" evidence="6">
    <location>
        <begin position="155"/>
        <end position="483"/>
    </location>
</feature>
<dbReference type="SUPFAM" id="SSF52743">
    <property type="entry name" value="Subtilisin-like"/>
    <property type="match status" value="1"/>
</dbReference>
<proteinExistence type="inferred from homology"/>
<feature type="active site" description="Charge relay system" evidence="5">
    <location>
        <position position="163"/>
    </location>
</feature>
<organism evidence="8 9">
    <name type="scientific">Candidatus Dojkabacteria bacterium</name>
    <dbReference type="NCBI Taxonomy" id="2099670"/>
    <lineage>
        <taxon>Bacteria</taxon>
        <taxon>Candidatus Dojkabacteria</taxon>
    </lineage>
</organism>
<dbReference type="GO" id="GO:0004252">
    <property type="term" value="F:serine-type endopeptidase activity"/>
    <property type="evidence" value="ECO:0007669"/>
    <property type="project" value="UniProtKB-UniRule"/>
</dbReference>
<gene>
    <name evidence="8" type="ORF">KC669_02380</name>
</gene>
<evidence type="ECO:0000259" key="6">
    <source>
        <dbReference type="Pfam" id="PF00082"/>
    </source>
</evidence>
<dbReference type="EMBL" id="JAGQLF010000021">
    <property type="protein sequence ID" value="MCA9386860.1"/>
    <property type="molecule type" value="Genomic_DNA"/>
</dbReference>
<sequence length="654" mass="72965">MPKNVLRVLAFFITIFLVFSVLPINKILSGESNPIFKIEETISDAQFDATTILVKYKNIDEFKSIKIKDFDSYVAQSLEDKDFVKKVIKDFSVQEDIEVVQPNYVYSLDDWEIVSGNPEPNQFNELLHWYYDQADLQEAWKKMGCPDAVLCGGSSEVIVAVIDSGLAFENFDDTTGLTEANFKASPIFKNINIYTNEDEEPNNQRDDDCNGYVDDYNGADVYTHVDLNIQDTCDINDRPRLFTKSQSKSGHPVDTYGHGTYVTGLIASDILATGNTTISPAFNVSIMPISANKLFDEYFTTQTVVEGIEYATQEGADIITLSLTTSFKDSLLDKAIQNAYQEGVLVVAAAGNTNSTAPAYPASYDNVLSVGSINADNNRSSYSSYGNNIDVVAYVGDGSTPNRSSVYQQTLSCFGNCDKNKINDGFTNYNFIGTSFAAPQVAALAAMIKSQNPNLQPDDLMNRIIDTVIDIGPSGKDSETGYGVINYEMALFDEVVITPSEDTKPVYRFFSPIFGTHFYTTSEIEKTDLIFNKSDYWTFEGTAYNVYDDTAKGKPVYRFWSGAYATHFFTSNESEKSEIALKYSSEIWNFEGVAFNIPSSPVAGSIPVYRFWSPSNSRHFFTTNENEKNNLINNFDDTIWSYEGVAFYAFPVNN</sequence>
<evidence type="ECO:0000256" key="3">
    <source>
        <dbReference type="ARBA" id="ARBA00022801"/>
    </source>
</evidence>
<accession>A0A955RLM7</accession>
<evidence type="ECO:0000259" key="7">
    <source>
        <dbReference type="Pfam" id="PF18885"/>
    </source>
</evidence>
<dbReference type="Proteomes" id="UP000714915">
    <property type="component" value="Unassembled WGS sequence"/>
</dbReference>
<reference evidence="8" key="2">
    <citation type="journal article" date="2021" name="Microbiome">
        <title>Successional dynamics and alternative stable states in a saline activated sludge microbial community over 9 years.</title>
        <authorList>
            <person name="Wang Y."/>
            <person name="Ye J."/>
            <person name="Ju F."/>
            <person name="Liu L."/>
            <person name="Boyd J.A."/>
            <person name="Deng Y."/>
            <person name="Parks D.H."/>
            <person name="Jiang X."/>
            <person name="Yin X."/>
            <person name="Woodcroft B.J."/>
            <person name="Tyson G.W."/>
            <person name="Hugenholtz P."/>
            <person name="Polz M.F."/>
            <person name="Zhang T."/>
        </authorList>
    </citation>
    <scope>NUCLEOTIDE SEQUENCE</scope>
    <source>
        <strain evidence="8">HKST-UBA09</strain>
    </source>
</reference>
<dbReference type="InterPro" id="IPR015500">
    <property type="entry name" value="Peptidase_S8_subtilisin-rel"/>
</dbReference>
<keyword evidence="2 5" id="KW-0645">Protease</keyword>
<dbReference type="Pfam" id="PF18885">
    <property type="entry name" value="DUF5648"/>
    <property type="match status" value="1"/>
</dbReference>
<evidence type="ECO:0000256" key="4">
    <source>
        <dbReference type="ARBA" id="ARBA00022825"/>
    </source>
</evidence>
<dbReference type="PRINTS" id="PR00723">
    <property type="entry name" value="SUBTILISIN"/>
</dbReference>
<dbReference type="InterPro" id="IPR043708">
    <property type="entry name" value="DUF5648"/>
</dbReference>
<protein>
    <submittedName>
        <fullName evidence="8">S8 family serine peptidase</fullName>
    </submittedName>
</protein>
<dbReference type="PANTHER" id="PTHR43806:SF11">
    <property type="entry name" value="CEREVISIN-RELATED"/>
    <property type="match status" value="1"/>
</dbReference>
<dbReference type="PROSITE" id="PS00138">
    <property type="entry name" value="SUBTILASE_SER"/>
    <property type="match status" value="1"/>
</dbReference>
<comment type="similarity">
    <text evidence="1 5">Belongs to the peptidase S8 family.</text>
</comment>
<keyword evidence="4 5" id="KW-0720">Serine protease</keyword>
<comment type="caution">
    <text evidence="8">The sequence shown here is derived from an EMBL/GenBank/DDBJ whole genome shotgun (WGS) entry which is preliminary data.</text>
</comment>
<dbReference type="InterPro" id="IPR050131">
    <property type="entry name" value="Peptidase_S8_subtilisin-like"/>
</dbReference>
<dbReference type="Pfam" id="PF00082">
    <property type="entry name" value="Peptidase_S8"/>
    <property type="match status" value="1"/>
</dbReference>